<dbReference type="SUPFAM" id="SSF69635">
    <property type="entry name" value="Type III secretory system chaperone-like"/>
    <property type="match status" value="1"/>
</dbReference>
<protein>
    <recommendedName>
        <fullName evidence="1">TY-Chap central domain-containing protein</fullName>
    </recommendedName>
</protein>
<dbReference type="Proteomes" id="UP001501237">
    <property type="component" value="Unassembled WGS sequence"/>
</dbReference>
<accession>A0ABP6QNY9</accession>
<evidence type="ECO:0000313" key="2">
    <source>
        <dbReference type="EMBL" id="GAA3240666.1"/>
    </source>
</evidence>
<feature type="domain" description="TY-Chap central" evidence="1">
    <location>
        <begin position="6"/>
        <end position="138"/>
    </location>
</feature>
<name>A0ABP6QNY9_9ACTN</name>
<dbReference type="RefSeq" id="WP_344839048.1">
    <property type="nucleotide sequence ID" value="NZ_BAAAUV010000042.1"/>
</dbReference>
<dbReference type="Gene3D" id="3.30.1460.10">
    <property type="match status" value="1"/>
</dbReference>
<keyword evidence="3" id="KW-1185">Reference proteome</keyword>
<dbReference type="InterPro" id="IPR054343">
    <property type="entry name" value="TY-Chap_M"/>
</dbReference>
<evidence type="ECO:0000313" key="3">
    <source>
        <dbReference type="Proteomes" id="UP001501237"/>
    </source>
</evidence>
<sequence length="147" mass="16254">MAYVEMARAYVEKLLMEVLKTDSLKVDSDGDVPIRHGSSVAYVRVTQSGNTTRVRVFAEVLRGVEGSPELYEKLNEINGGILGARIYHRHGIVTLSAELLPENLQVEELRFAVDCVTTLADDLDDDLHGLFGGEKAVDDDHDRAVEI</sequence>
<dbReference type="Pfam" id="PF22551">
    <property type="entry name" value="TY-Chap1"/>
    <property type="match status" value="1"/>
</dbReference>
<organism evidence="2 3">
    <name type="scientific">Actinocorallia longicatena</name>
    <dbReference type="NCBI Taxonomy" id="111803"/>
    <lineage>
        <taxon>Bacteria</taxon>
        <taxon>Bacillati</taxon>
        <taxon>Actinomycetota</taxon>
        <taxon>Actinomycetes</taxon>
        <taxon>Streptosporangiales</taxon>
        <taxon>Thermomonosporaceae</taxon>
        <taxon>Actinocorallia</taxon>
    </lineage>
</organism>
<gene>
    <name evidence="2" type="ORF">GCM10010468_77490</name>
</gene>
<reference evidence="3" key="1">
    <citation type="journal article" date="2019" name="Int. J. Syst. Evol. Microbiol.">
        <title>The Global Catalogue of Microorganisms (GCM) 10K type strain sequencing project: providing services to taxonomists for standard genome sequencing and annotation.</title>
        <authorList>
            <consortium name="The Broad Institute Genomics Platform"/>
            <consortium name="The Broad Institute Genome Sequencing Center for Infectious Disease"/>
            <person name="Wu L."/>
            <person name="Ma J."/>
        </authorList>
    </citation>
    <scope>NUCLEOTIDE SEQUENCE [LARGE SCALE GENOMIC DNA]</scope>
    <source>
        <strain evidence="3">JCM 9377</strain>
    </source>
</reference>
<dbReference type="EMBL" id="BAAAUV010000042">
    <property type="protein sequence ID" value="GAA3240666.1"/>
    <property type="molecule type" value="Genomic_DNA"/>
</dbReference>
<proteinExistence type="predicted"/>
<evidence type="ECO:0000259" key="1">
    <source>
        <dbReference type="Pfam" id="PF22551"/>
    </source>
</evidence>
<comment type="caution">
    <text evidence="2">The sequence shown here is derived from an EMBL/GenBank/DDBJ whole genome shotgun (WGS) entry which is preliminary data.</text>
</comment>